<reference evidence="2 3" key="1">
    <citation type="submission" date="2018-07" db="EMBL/GenBank/DDBJ databases">
        <title>Genomic Encyclopedia of Type Strains, Phase IV (KMG-IV): sequencing the most valuable type-strain genomes for metagenomic binning, comparative biology and taxonomic classification.</title>
        <authorList>
            <person name="Goeker M."/>
        </authorList>
    </citation>
    <scope>NUCLEOTIDE SEQUENCE [LARGE SCALE GENOMIC DNA]</scope>
    <source>
        <strain evidence="2 3">DSM 103736</strain>
    </source>
</reference>
<protein>
    <recommendedName>
        <fullName evidence="1">UPF0306 protein C8D90_102163</fullName>
    </recommendedName>
</protein>
<name>A0A370R177_9GAMM</name>
<comment type="similarity">
    <text evidence="1">Belongs to the UPF0306 family.</text>
</comment>
<dbReference type="EMBL" id="QRAP01000002">
    <property type="protein sequence ID" value="RDK95682.1"/>
    <property type="molecule type" value="Genomic_DNA"/>
</dbReference>
<dbReference type="PIRSF" id="PIRSF009554">
    <property type="entry name" value="UCP009554"/>
    <property type="match status" value="1"/>
</dbReference>
<evidence type="ECO:0000313" key="3">
    <source>
        <dbReference type="Proteomes" id="UP000254848"/>
    </source>
</evidence>
<organism evidence="2 3">
    <name type="scientific">Enterobacillus tribolii</name>
    <dbReference type="NCBI Taxonomy" id="1487935"/>
    <lineage>
        <taxon>Bacteria</taxon>
        <taxon>Pseudomonadati</taxon>
        <taxon>Pseudomonadota</taxon>
        <taxon>Gammaproteobacteria</taxon>
        <taxon>Enterobacterales</taxon>
        <taxon>Hafniaceae</taxon>
        <taxon>Enterobacillus</taxon>
    </lineage>
</organism>
<gene>
    <name evidence="2" type="ORF">C8D90_102163</name>
</gene>
<dbReference type="Proteomes" id="UP000254848">
    <property type="component" value="Unassembled WGS sequence"/>
</dbReference>
<evidence type="ECO:0000313" key="2">
    <source>
        <dbReference type="EMBL" id="RDK95682.1"/>
    </source>
</evidence>
<dbReference type="AlphaFoldDB" id="A0A370R177"/>
<evidence type="ECO:0000256" key="1">
    <source>
        <dbReference type="HAMAP-Rule" id="MF_00764"/>
    </source>
</evidence>
<dbReference type="RefSeq" id="WP_115457427.1">
    <property type="nucleotide sequence ID" value="NZ_QRAP01000002.1"/>
</dbReference>
<dbReference type="InterPro" id="IPR011194">
    <property type="entry name" value="UPF0306"/>
</dbReference>
<keyword evidence="3" id="KW-1185">Reference proteome</keyword>
<sequence>MTFSQDLAAICRFLRQQHVLTLCASSGEDVWCANCFYVFDESGMSLYVMTQADTRHGALMVQNPRVVGTIAHQTRTVALIKGIQYRARAECLEGEVMEQAYALYCHHFPVARAVKAPLWALRLDEIKMTDNKLGFGKKRLWLREGS</sequence>
<dbReference type="HAMAP" id="MF_00764">
    <property type="entry name" value="UPF0306"/>
    <property type="match status" value="1"/>
</dbReference>
<dbReference type="NCBIfam" id="NF002900">
    <property type="entry name" value="PRK03467.1"/>
    <property type="match status" value="1"/>
</dbReference>
<accession>A0A370R177</accession>
<dbReference type="Gene3D" id="2.30.110.10">
    <property type="entry name" value="Electron Transport, Fmn-binding Protein, Chain A"/>
    <property type="match status" value="1"/>
</dbReference>
<dbReference type="InterPro" id="IPR012349">
    <property type="entry name" value="Split_barrel_FMN-bd"/>
</dbReference>
<dbReference type="OrthoDB" id="8447155at2"/>
<comment type="caution">
    <text evidence="2">The sequence shown here is derived from an EMBL/GenBank/DDBJ whole genome shotgun (WGS) entry which is preliminary data.</text>
</comment>
<proteinExistence type="inferred from homology"/>
<dbReference type="SUPFAM" id="SSF50475">
    <property type="entry name" value="FMN-binding split barrel"/>
    <property type="match status" value="1"/>
</dbReference>